<evidence type="ECO:0000256" key="6">
    <source>
        <dbReference type="ARBA" id="ARBA00022692"/>
    </source>
</evidence>
<dbReference type="PANTHER" id="PTHR30386">
    <property type="entry name" value="MEMBRANE FUSION SUBUNIT OF EMRAB-TOLC MULTIDRUG EFFLUX PUMP"/>
    <property type="match status" value="1"/>
</dbReference>
<keyword evidence="7" id="KW-1133">Transmembrane helix</keyword>
<protein>
    <recommendedName>
        <fullName evidence="9">Membrane fusion protein (MFP) family protein</fullName>
    </recommendedName>
</protein>
<gene>
    <name evidence="12" type="ORF">GCM10017620_12900</name>
</gene>
<evidence type="ECO:0000256" key="9">
    <source>
        <dbReference type="RuleBase" id="RU365093"/>
    </source>
</evidence>
<comment type="similarity">
    <text evidence="2 9">Belongs to the membrane fusion protein (MFP) (TC 8.A.1) family.</text>
</comment>
<dbReference type="Pfam" id="PF25994">
    <property type="entry name" value="HH_AprE"/>
    <property type="match status" value="1"/>
</dbReference>
<dbReference type="Gene3D" id="1.10.287.470">
    <property type="entry name" value="Helix hairpin bin"/>
    <property type="match status" value="1"/>
</dbReference>
<dbReference type="PRINTS" id="PR01490">
    <property type="entry name" value="RTXTOXIND"/>
</dbReference>
<dbReference type="SUPFAM" id="SSF111369">
    <property type="entry name" value="HlyD-like secretion proteins"/>
    <property type="match status" value="1"/>
</dbReference>
<keyword evidence="4 9" id="KW-1003">Cell membrane</keyword>
<evidence type="ECO:0000256" key="8">
    <source>
        <dbReference type="ARBA" id="ARBA00023136"/>
    </source>
</evidence>
<reference evidence="12" key="2">
    <citation type="submission" date="2023-01" db="EMBL/GenBank/DDBJ databases">
        <authorList>
            <person name="Sun Q."/>
            <person name="Evtushenko L."/>
        </authorList>
    </citation>
    <scope>NUCLEOTIDE SEQUENCE</scope>
    <source>
        <strain evidence="12">VKM B-1499</strain>
    </source>
</reference>
<comment type="subcellular location">
    <subcellularLocation>
        <location evidence="1 9">Cell inner membrane</location>
        <topology evidence="1 9">Single-pass membrane protein</topology>
    </subcellularLocation>
</comment>
<feature type="domain" description="AprE-like beta-barrel" evidence="11">
    <location>
        <begin position="352"/>
        <end position="442"/>
    </location>
</feature>
<keyword evidence="8" id="KW-0472">Membrane</keyword>
<dbReference type="EMBL" id="BSFD01000002">
    <property type="protein sequence ID" value="GLK48317.1"/>
    <property type="molecule type" value="Genomic_DNA"/>
</dbReference>
<dbReference type="InterPro" id="IPR010129">
    <property type="entry name" value="T1SS_HlyD"/>
</dbReference>
<keyword evidence="6" id="KW-0812">Transmembrane</keyword>
<evidence type="ECO:0000313" key="13">
    <source>
        <dbReference type="Proteomes" id="UP001143509"/>
    </source>
</evidence>
<keyword evidence="5 9" id="KW-0997">Cell inner membrane</keyword>
<evidence type="ECO:0000256" key="3">
    <source>
        <dbReference type="ARBA" id="ARBA00022448"/>
    </source>
</evidence>
<dbReference type="InterPro" id="IPR058982">
    <property type="entry name" value="Beta-barrel_AprE"/>
</dbReference>
<dbReference type="PANTHER" id="PTHR30386:SF27">
    <property type="entry name" value="MEMBRANE FUSION PROTEIN (MFP) FAMILY PROTEIN"/>
    <property type="match status" value="1"/>
</dbReference>
<dbReference type="InterPro" id="IPR050739">
    <property type="entry name" value="MFP"/>
</dbReference>
<evidence type="ECO:0000256" key="4">
    <source>
        <dbReference type="ARBA" id="ARBA00022475"/>
    </source>
</evidence>
<dbReference type="NCBIfam" id="TIGR01843">
    <property type="entry name" value="type_I_hlyD"/>
    <property type="match status" value="1"/>
</dbReference>
<accession>A0ABQ5T6U7</accession>
<reference evidence="12" key="1">
    <citation type="journal article" date="2014" name="Int. J. Syst. Evol. Microbiol.">
        <title>Complete genome of a new Firmicutes species belonging to the dominant human colonic microbiota ('Ruminococcus bicirculans') reveals two chromosomes and a selective capacity to utilize plant glucans.</title>
        <authorList>
            <consortium name="NISC Comparative Sequencing Program"/>
            <person name="Wegmann U."/>
            <person name="Louis P."/>
            <person name="Goesmann A."/>
            <person name="Henrissat B."/>
            <person name="Duncan S.H."/>
            <person name="Flint H.J."/>
        </authorList>
    </citation>
    <scope>NUCLEOTIDE SEQUENCE</scope>
    <source>
        <strain evidence="12">VKM B-1499</strain>
    </source>
</reference>
<evidence type="ECO:0000256" key="5">
    <source>
        <dbReference type="ARBA" id="ARBA00022519"/>
    </source>
</evidence>
<evidence type="ECO:0000259" key="10">
    <source>
        <dbReference type="Pfam" id="PF25994"/>
    </source>
</evidence>
<comment type="caution">
    <text evidence="12">The sequence shown here is derived from an EMBL/GenBank/DDBJ whole genome shotgun (WGS) entry which is preliminary data.</text>
</comment>
<evidence type="ECO:0000259" key="11">
    <source>
        <dbReference type="Pfam" id="PF26002"/>
    </source>
</evidence>
<evidence type="ECO:0000256" key="2">
    <source>
        <dbReference type="ARBA" id="ARBA00009477"/>
    </source>
</evidence>
<evidence type="ECO:0000256" key="7">
    <source>
        <dbReference type="ARBA" id="ARBA00022989"/>
    </source>
</evidence>
<organism evidence="12 13">
    <name type="scientific">Brevundimonas intermedia</name>
    <dbReference type="NCBI Taxonomy" id="74315"/>
    <lineage>
        <taxon>Bacteria</taxon>
        <taxon>Pseudomonadati</taxon>
        <taxon>Pseudomonadota</taxon>
        <taxon>Alphaproteobacteria</taxon>
        <taxon>Caulobacterales</taxon>
        <taxon>Caulobacteraceae</taxon>
        <taxon>Brevundimonas</taxon>
    </lineage>
</organism>
<keyword evidence="13" id="KW-1185">Reference proteome</keyword>
<feature type="domain" description="AprE-like long alpha-helical hairpin" evidence="10">
    <location>
        <begin position="124"/>
        <end position="309"/>
    </location>
</feature>
<sequence>MSLRRHLSVLKDAWKEENARRRAGVKDWREKEFLPAALEISETPPSPIGRAILWTIIAAAVAALLWSIFSFVDVVAVGEGRLVPTGRLRSVEAAEAGVIRAIDVREGQHVTAGQPLIELDPTLADADVDTARAELASARLTRARADAILGYLATGRIQFVAPQGAEPAAVAAERQVVEARIREHQANLAALTARRSGAVSAAMTSAENIARYEEVQPLARQQLTARQDLERRGYGARLRVLEQEERYISVSRELAAERHREAEARAQARMIDRERAQALEQFRGQAAQEKAEAEAVVATRTESLTKADQRQSLQRLKAPVSGTINEVSVTTLGEVAEAGQALVTLVPDGEALIVEALILNRDVGFVRPGMRTIVKLEAYPFTRHGSLTGVVEHVSPDATVDETRGLVFPARIRLVASQLRTGTGEQAVMQPGMAATVEIVTGRRRVIDYVLSPIARAVGTAGRER</sequence>
<evidence type="ECO:0000313" key="12">
    <source>
        <dbReference type="EMBL" id="GLK48317.1"/>
    </source>
</evidence>
<dbReference type="Proteomes" id="UP001143509">
    <property type="component" value="Unassembled WGS sequence"/>
</dbReference>
<keyword evidence="3 9" id="KW-0813">Transport</keyword>
<dbReference type="RefSeq" id="WP_271164545.1">
    <property type="nucleotide sequence ID" value="NZ_BSFD01000002.1"/>
</dbReference>
<dbReference type="Gene3D" id="2.40.30.170">
    <property type="match status" value="1"/>
</dbReference>
<dbReference type="Pfam" id="PF26002">
    <property type="entry name" value="Beta-barrel_AprE"/>
    <property type="match status" value="1"/>
</dbReference>
<evidence type="ECO:0000256" key="1">
    <source>
        <dbReference type="ARBA" id="ARBA00004377"/>
    </source>
</evidence>
<name>A0ABQ5T6U7_9CAUL</name>
<dbReference type="InterPro" id="IPR058781">
    <property type="entry name" value="HH_AprE-like"/>
</dbReference>
<proteinExistence type="inferred from homology"/>
<dbReference type="Gene3D" id="2.40.50.100">
    <property type="match status" value="1"/>
</dbReference>